<keyword evidence="3" id="KW-1185">Reference proteome</keyword>
<dbReference type="Proteomes" id="UP000197679">
    <property type="component" value="Chromosome"/>
</dbReference>
<evidence type="ECO:0000313" key="2">
    <source>
        <dbReference type="EMBL" id="ASI13827.1"/>
    </source>
</evidence>
<dbReference type="KEGG" id="marh:Mia14_0514"/>
<dbReference type="InterPro" id="IPR051200">
    <property type="entry name" value="Host-pathogen_enzymatic-act"/>
</dbReference>
<dbReference type="SUPFAM" id="SSF51004">
    <property type="entry name" value="C-terminal (heme d1) domain of cytochrome cd1-nitrite reductase"/>
    <property type="match status" value="1"/>
</dbReference>
<dbReference type="GO" id="GO:0003677">
    <property type="term" value="F:DNA binding"/>
    <property type="evidence" value="ECO:0007669"/>
    <property type="project" value="UniProtKB-KW"/>
</dbReference>
<evidence type="ECO:0000256" key="1">
    <source>
        <dbReference type="SAM" id="Phobius"/>
    </source>
</evidence>
<proteinExistence type="predicted"/>
<organism evidence="2 3">
    <name type="scientific">Candidatus Mancarchaeum acidiphilum</name>
    <dbReference type="NCBI Taxonomy" id="1920749"/>
    <lineage>
        <taxon>Archaea</taxon>
        <taxon>Candidatus Micrarchaeota</taxon>
        <taxon>Candidatus Mancarchaeum</taxon>
    </lineage>
</organism>
<keyword evidence="1" id="KW-1133">Transmembrane helix</keyword>
<feature type="transmembrane region" description="Helical" evidence="1">
    <location>
        <begin position="503"/>
        <end position="523"/>
    </location>
</feature>
<feature type="transmembrane region" description="Helical" evidence="1">
    <location>
        <begin position="7"/>
        <end position="25"/>
    </location>
</feature>
<evidence type="ECO:0000313" key="3">
    <source>
        <dbReference type="Proteomes" id="UP000197679"/>
    </source>
</evidence>
<reference evidence="2 3" key="1">
    <citation type="journal article" date="2017" name="Nat. Commun.">
        <title>'ARMAN' archaea depend on association with euryarchaeal host in culture and in situ.</title>
        <authorList>
            <person name="Golyshina O."/>
            <person name="Toshchakov S."/>
            <person name="Makarova K."/>
            <person name="Gavrilov S."/>
            <person name="Korzhenkov A."/>
            <person name="La Cono V."/>
            <person name="Arcadi E."/>
            <person name="Nechitaylo T."/>
            <person name="Ferrer M."/>
            <person name="Kublanov I."/>
            <person name="Wolf Y."/>
            <person name="Yakimov M."/>
            <person name="Golyshin P."/>
            <person name="Slesarev A."/>
            <person name="Kozyavkin S."/>
        </authorList>
    </citation>
    <scope>NUCLEOTIDE SEQUENCE [LARGE SCALE GENOMIC DNA]</scope>
    <source>
        <strain evidence="2 3">Mia14</strain>
    </source>
</reference>
<keyword evidence="1" id="KW-0472">Membrane</keyword>
<keyword evidence="2" id="KW-0238">DNA-binding</keyword>
<dbReference type="Gene3D" id="2.130.10.10">
    <property type="entry name" value="YVTN repeat-like/Quinoprotein amine dehydrogenase"/>
    <property type="match status" value="2"/>
</dbReference>
<protein>
    <submittedName>
        <fullName evidence="2">DNA-binding beta-propeller fold protein YncE</fullName>
    </submittedName>
</protein>
<sequence>MSKFNRISLGIILILVGIIFISVISNSTTLSIANPKISYGTWTVISANSTNPANVTEIAVNGKVVSESLIHGIPDYYTFYGFGSGVCNQTISAGNYNIVSFTVSPNQSAKICSNLPSSAVGENASTLNVLKAKTNLNLYVNKTYNASVGESFLFNSSSKLNILPLVISINGRSVNTTYINAPLKVITPSSGFTINNKTYDINGTLNLALSSNGKDLYAVNYYNTVSEVNLSSGKVVGILTGFYGPSSMAIINNSYAYVTNAYGNNVSLVNLVSGSIVKNITGFDYPEDVVIAPGNRYAYVTNLMNNTISKISISSNKVVGGISGIFNGPYDIAFSSQGYMFVTNYYIGIVQVVNTTSGKSITNFPTNFKLPEGIAIAPDGLIYVANANLSESNVESYSVQSIPNYLSIMYEPDPQGIVIPSNGTVMYVSNRNSTISVFNIGNYSYNALLKPGNYTIELSSPGNANYTSAKVFSNFTVTGKLVNVTNTTAPTRPPSKPLPLEDLYIVVAIIVIIIIIAIIAVAAKKRNP</sequence>
<dbReference type="AlphaFoldDB" id="A0A218NMY8"/>
<keyword evidence="1" id="KW-0812">Transmembrane</keyword>
<dbReference type="InterPro" id="IPR011048">
    <property type="entry name" value="Haem_d1_sf"/>
</dbReference>
<dbReference type="PANTHER" id="PTHR47197:SF3">
    <property type="entry name" value="DIHYDRO-HEME D1 DEHYDROGENASE"/>
    <property type="match status" value="1"/>
</dbReference>
<dbReference type="InterPro" id="IPR015943">
    <property type="entry name" value="WD40/YVTN_repeat-like_dom_sf"/>
</dbReference>
<accession>A0A218NMY8</accession>
<dbReference type="EMBL" id="CP019964">
    <property type="protein sequence ID" value="ASI13827.1"/>
    <property type="molecule type" value="Genomic_DNA"/>
</dbReference>
<name>A0A218NMY8_9ARCH</name>
<gene>
    <name evidence="2" type="ORF">Mia14_0514</name>
</gene>
<dbReference type="PANTHER" id="PTHR47197">
    <property type="entry name" value="PROTEIN NIRF"/>
    <property type="match status" value="1"/>
</dbReference>